<proteinExistence type="predicted"/>
<protein>
    <recommendedName>
        <fullName evidence="3">ParB/Sulfiredoxin domain-containing protein</fullName>
    </recommendedName>
</protein>
<dbReference type="EMBL" id="CP023747">
    <property type="protein sequence ID" value="QEV43023.1"/>
    <property type="molecule type" value="Genomic_DNA"/>
</dbReference>
<sequence>MRVIDGMHRVRAAEMRGDTVILVQFFDGDEEDAFLLSVAVNMRHGLPLTRADRTAAVERILGVHPEWSDRALASFAGVSARRVADIRGGLRAGGTGLEARDDTHDLTVGAGIADMAQTILTGGQPFLSADFSLHILDVSLRLAEGRGITETVPLVHTDDTKLTRGRTTTLGHRS</sequence>
<evidence type="ECO:0000313" key="2">
    <source>
        <dbReference type="Proteomes" id="UP000325763"/>
    </source>
</evidence>
<evidence type="ECO:0008006" key="3">
    <source>
        <dbReference type="Google" id="ProtNLM"/>
    </source>
</evidence>
<organism evidence="1 2">
    <name type="scientific">Streptomyces nodosus</name>
    <dbReference type="NCBI Taxonomy" id="40318"/>
    <lineage>
        <taxon>Bacteria</taxon>
        <taxon>Bacillati</taxon>
        <taxon>Actinomycetota</taxon>
        <taxon>Actinomycetes</taxon>
        <taxon>Kitasatosporales</taxon>
        <taxon>Streptomycetaceae</taxon>
        <taxon>Streptomyces</taxon>
    </lineage>
</organism>
<name>A0A5P2WGR0_9ACTN</name>
<dbReference type="SUPFAM" id="SSF110849">
    <property type="entry name" value="ParB/Sulfiredoxin"/>
    <property type="match status" value="1"/>
</dbReference>
<dbReference type="Proteomes" id="UP000325763">
    <property type="component" value="Chromosome"/>
</dbReference>
<gene>
    <name evidence="1" type="ORF">CP978_01895</name>
</gene>
<reference evidence="1 2" key="1">
    <citation type="submission" date="2017-09" db="EMBL/GenBank/DDBJ databases">
        <title>Streptomyces genome completion.</title>
        <authorList>
            <person name="Lee N."/>
            <person name="Cho B.-K."/>
        </authorList>
    </citation>
    <scope>NUCLEOTIDE SEQUENCE [LARGE SCALE GENOMIC DNA]</scope>
    <source>
        <strain evidence="1 2">ATCC 14899</strain>
    </source>
</reference>
<dbReference type="OrthoDB" id="3701787at2"/>
<dbReference type="InterPro" id="IPR036086">
    <property type="entry name" value="ParB/Sulfiredoxin_sf"/>
</dbReference>
<dbReference type="AlphaFoldDB" id="A0A5P2WGR0"/>
<evidence type="ECO:0000313" key="1">
    <source>
        <dbReference type="EMBL" id="QEV43023.1"/>
    </source>
</evidence>
<accession>A0A5P2WGR0</accession>
<dbReference type="KEGG" id="snq:CP978_01895"/>